<dbReference type="EMBL" id="GEVI01011062">
    <property type="protein sequence ID" value="JAU21258.1"/>
    <property type="molecule type" value="Transcribed_RNA"/>
</dbReference>
<accession>A0A1J3DMR4</accession>
<dbReference type="FunFam" id="3.10.280.10:FF:000006">
    <property type="entry name" value="Mitochondrial glycoprotein, expressed"/>
    <property type="match status" value="1"/>
</dbReference>
<dbReference type="AlphaFoldDB" id="A0A1J3DMR4"/>
<name>A0A1J3DMR4_NOCCA</name>
<dbReference type="PANTHER" id="PTHR10826">
    <property type="entry name" value="COMPLEMENT COMPONENT 1"/>
    <property type="match status" value="1"/>
</dbReference>
<feature type="chain" id="PRO_5009620317" evidence="1">
    <location>
        <begin position="24"/>
        <end position="226"/>
    </location>
</feature>
<keyword evidence="1" id="KW-0732">Signal</keyword>
<sequence>MIESLILDSDLLMFSLWFVLVQSNFEDLKHYLIATTKVLLKIIQSEIQHEISTPRFQNVETGNIGDFKLEWDCSESKDIVLRRQFDSGEEVVVSALLEKEAIEDEEDTMFPRAALAKVCIRKPGLSSILQFDCLVTETGPRSSDFDIEGACFIRSATSSSAPSSTYGGHFFDTIDMELHGALREYLRSKGVSEGLANFLRCHLNKKEQDQYVNWLRRLESTISRDL</sequence>
<dbReference type="InterPro" id="IPR003428">
    <property type="entry name" value="MAM33"/>
</dbReference>
<dbReference type="Gene3D" id="3.10.280.10">
    <property type="entry name" value="Mitochondrial glycoprotein"/>
    <property type="match status" value="1"/>
</dbReference>
<dbReference type="Pfam" id="PF02330">
    <property type="entry name" value="MAM33"/>
    <property type="match status" value="1"/>
</dbReference>
<feature type="signal peptide" evidence="1">
    <location>
        <begin position="1"/>
        <end position="23"/>
    </location>
</feature>
<evidence type="ECO:0000256" key="1">
    <source>
        <dbReference type="SAM" id="SignalP"/>
    </source>
</evidence>
<gene>
    <name evidence="2" type="ORF">GA_TR19897_c0_g1_i1_g.66029</name>
</gene>
<dbReference type="SUPFAM" id="SSF54529">
    <property type="entry name" value="Mitochondrial glycoprotein MAM33-like"/>
    <property type="match status" value="1"/>
</dbReference>
<organism evidence="2">
    <name type="scientific">Noccaea caerulescens</name>
    <name type="common">Alpine penny-cress</name>
    <name type="synonym">Thlaspi caerulescens</name>
    <dbReference type="NCBI Taxonomy" id="107243"/>
    <lineage>
        <taxon>Eukaryota</taxon>
        <taxon>Viridiplantae</taxon>
        <taxon>Streptophyta</taxon>
        <taxon>Embryophyta</taxon>
        <taxon>Tracheophyta</taxon>
        <taxon>Spermatophyta</taxon>
        <taxon>Magnoliopsida</taxon>
        <taxon>eudicotyledons</taxon>
        <taxon>Gunneridae</taxon>
        <taxon>Pentapetalae</taxon>
        <taxon>rosids</taxon>
        <taxon>malvids</taxon>
        <taxon>Brassicales</taxon>
        <taxon>Brassicaceae</taxon>
        <taxon>Coluteocarpeae</taxon>
        <taxon>Noccaea</taxon>
    </lineage>
</organism>
<proteinExistence type="predicted"/>
<reference evidence="2" key="1">
    <citation type="submission" date="2016-07" db="EMBL/GenBank/DDBJ databases">
        <title>De novo transcriptome assembly of four accessions of the metal hyperaccumulator plant Noccaea caerulescens.</title>
        <authorList>
            <person name="Blande D."/>
            <person name="Halimaa P."/>
            <person name="Tervahauta A.I."/>
            <person name="Aarts M.G."/>
            <person name="Karenlampi S.O."/>
        </authorList>
    </citation>
    <scope>NUCLEOTIDE SEQUENCE</scope>
</reference>
<dbReference type="PANTHER" id="PTHR10826:SF1">
    <property type="entry name" value="COMPLEMENT COMPONENT 1 Q SUBCOMPONENT-BINDING PROTEIN, MITOCHONDRIAL"/>
    <property type="match status" value="1"/>
</dbReference>
<dbReference type="GO" id="GO:0005759">
    <property type="term" value="C:mitochondrial matrix"/>
    <property type="evidence" value="ECO:0007669"/>
    <property type="project" value="InterPro"/>
</dbReference>
<dbReference type="InterPro" id="IPR036561">
    <property type="entry name" value="MAM33_sf"/>
</dbReference>
<evidence type="ECO:0000313" key="2">
    <source>
        <dbReference type="EMBL" id="JAU21258.1"/>
    </source>
</evidence>
<protein>
    <submittedName>
        <fullName evidence="2">Mitochondrial acidic protein MAM33</fullName>
    </submittedName>
</protein>